<reference evidence="1" key="2">
    <citation type="journal article" date="2022" name="Microbiol. Resour. Announc.">
        <title>Whole-Genome Sequence of Entomortierella parvispora E1425, a Mucoromycotan Fungus Associated with Burkholderiaceae-Related Endosymbiotic Bacteria.</title>
        <authorList>
            <person name="Herlambang A."/>
            <person name="Guo Y."/>
            <person name="Takashima Y."/>
            <person name="Narisawa K."/>
            <person name="Ohta H."/>
            <person name="Nishizawa T."/>
        </authorList>
    </citation>
    <scope>NUCLEOTIDE SEQUENCE</scope>
    <source>
        <strain evidence="1">E1425</strain>
    </source>
</reference>
<name>A0A9P3H6A3_9FUNG</name>
<keyword evidence="2" id="KW-1185">Reference proteome</keyword>
<accession>A0A9P3H6A3</accession>
<organism evidence="1 2">
    <name type="scientific">Entomortierella parvispora</name>
    <dbReference type="NCBI Taxonomy" id="205924"/>
    <lineage>
        <taxon>Eukaryota</taxon>
        <taxon>Fungi</taxon>
        <taxon>Fungi incertae sedis</taxon>
        <taxon>Mucoromycota</taxon>
        <taxon>Mortierellomycotina</taxon>
        <taxon>Mortierellomycetes</taxon>
        <taxon>Mortierellales</taxon>
        <taxon>Mortierellaceae</taxon>
        <taxon>Entomortierella</taxon>
    </lineage>
</organism>
<proteinExistence type="predicted"/>
<evidence type="ECO:0008006" key="3">
    <source>
        <dbReference type="Google" id="ProtNLM"/>
    </source>
</evidence>
<dbReference type="EMBL" id="BQFW01000004">
    <property type="protein sequence ID" value="GJJ70528.1"/>
    <property type="molecule type" value="Genomic_DNA"/>
</dbReference>
<sequence length="203" mass="22502">MGDRVALEKTFEVWILNSLEPSPMPSPSSKLLYQKMITKKSGLTVSLSIPAEGRVEIGQVLPVTLRVPPFEKSKFRGLAPLLTECVFKLREEAVGKTKVALGRTTRIPKDIYTLALLTDDWPKDGYSGLERVISISLPGYPTMSTSSQTQWLDVAYVLEVSMKIRAEGQKEKEAEALKAQFLLNVVAPHHVIAPHGDQLPAYE</sequence>
<dbReference type="AlphaFoldDB" id="A0A9P3H6A3"/>
<protein>
    <recommendedName>
        <fullName evidence="3">Arrestin-like N-terminal domain-containing protein</fullName>
    </recommendedName>
</protein>
<dbReference type="OrthoDB" id="2361690at2759"/>
<gene>
    <name evidence="1" type="ORF">EMPS_02877</name>
</gene>
<dbReference type="Proteomes" id="UP000827284">
    <property type="component" value="Unassembled WGS sequence"/>
</dbReference>
<evidence type="ECO:0000313" key="2">
    <source>
        <dbReference type="Proteomes" id="UP000827284"/>
    </source>
</evidence>
<evidence type="ECO:0000313" key="1">
    <source>
        <dbReference type="EMBL" id="GJJ70528.1"/>
    </source>
</evidence>
<comment type="caution">
    <text evidence="1">The sequence shown here is derived from an EMBL/GenBank/DDBJ whole genome shotgun (WGS) entry which is preliminary data.</text>
</comment>
<reference evidence="1" key="1">
    <citation type="submission" date="2021-11" db="EMBL/GenBank/DDBJ databases">
        <authorList>
            <person name="Herlambang A."/>
            <person name="Guo Y."/>
            <person name="Takashima Y."/>
            <person name="Nishizawa T."/>
        </authorList>
    </citation>
    <scope>NUCLEOTIDE SEQUENCE</scope>
    <source>
        <strain evidence="1">E1425</strain>
    </source>
</reference>